<dbReference type="Pfam" id="PF00141">
    <property type="entry name" value="peroxidase"/>
    <property type="match status" value="1"/>
</dbReference>
<evidence type="ECO:0000256" key="11">
    <source>
        <dbReference type="PIRSR" id="PIRSR601621-4"/>
    </source>
</evidence>
<feature type="disulfide bond" evidence="11">
    <location>
        <begin position="181"/>
        <end position="264"/>
    </location>
</feature>
<dbReference type="InterPro" id="IPR044831">
    <property type="entry name" value="Ccp1-like"/>
</dbReference>
<feature type="binding site" evidence="9">
    <location>
        <position position="195"/>
    </location>
    <ligand>
        <name>Ca(2+)</name>
        <dbReference type="ChEBI" id="CHEBI:29108"/>
        <label>1</label>
    </ligand>
</feature>
<feature type="binding site" evidence="9">
    <location>
        <position position="337"/>
    </location>
    <ligand>
        <name>Ca(2+)</name>
        <dbReference type="ChEBI" id="CHEBI:29108"/>
        <label>2</label>
    </ligand>
</feature>
<dbReference type="AlphaFoldDB" id="A0A9P7RI50"/>
<gene>
    <name evidence="14" type="ORF">JMJ77_008420</name>
</gene>
<dbReference type="PROSITE" id="PS00436">
    <property type="entry name" value="PEROXIDASE_2"/>
    <property type="match status" value="1"/>
</dbReference>
<keyword evidence="5 12" id="KW-0560">Oxidoreductase</keyword>
<feature type="binding site" evidence="9">
    <location>
        <position position="210"/>
    </location>
    <ligand>
        <name>Ca(2+)</name>
        <dbReference type="ChEBI" id="CHEBI:29108"/>
        <label>1</label>
    </ligand>
</feature>
<dbReference type="PANTHER" id="PTHR31356:SF66">
    <property type="entry name" value="CATALASE-PEROXIDASE"/>
    <property type="match status" value="1"/>
</dbReference>
<evidence type="ECO:0000256" key="8">
    <source>
        <dbReference type="PIRSR" id="PIRSR601621-1"/>
    </source>
</evidence>
<dbReference type="PRINTS" id="PR00458">
    <property type="entry name" value="PEROXIDASE"/>
</dbReference>
<evidence type="ECO:0000313" key="15">
    <source>
        <dbReference type="Proteomes" id="UP000699042"/>
    </source>
</evidence>
<dbReference type="Proteomes" id="UP000699042">
    <property type="component" value="Unassembled WGS sequence"/>
</dbReference>
<dbReference type="FunFam" id="1.10.520.10:FF:000021">
    <property type="entry name" value="Peroxidase"/>
    <property type="match status" value="1"/>
</dbReference>
<feature type="binding site" evidence="9">
    <location>
        <position position="320"/>
    </location>
    <ligand>
        <name>Ca(2+)</name>
        <dbReference type="ChEBI" id="CHEBI:29108"/>
        <label>2</label>
    </ligand>
</feature>
<dbReference type="SUPFAM" id="SSF48113">
    <property type="entry name" value="Heme-dependent peroxidases"/>
    <property type="match status" value="1"/>
</dbReference>
<feature type="site" description="Transition state stabilizer" evidence="10">
    <location>
        <position position="190"/>
    </location>
</feature>
<dbReference type="InterPro" id="IPR002016">
    <property type="entry name" value="Haem_peroxidase"/>
</dbReference>
<evidence type="ECO:0000313" key="14">
    <source>
        <dbReference type="EMBL" id="KAG7055969.1"/>
    </source>
</evidence>
<keyword evidence="7" id="KW-0325">Glycoprotein</keyword>
<keyword evidence="6 9" id="KW-0408">Iron</keyword>
<comment type="similarity">
    <text evidence="1 12">Belongs to the peroxidase family. Ligninase subfamily.</text>
</comment>
<organism evidence="14 15">
    <name type="scientific">Colletotrichum scovillei</name>
    <dbReference type="NCBI Taxonomy" id="1209932"/>
    <lineage>
        <taxon>Eukaryota</taxon>
        <taxon>Fungi</taxon>
        <taxon>Dikarya</taxon>
        <taxon>Ascomycota</taxon>
        <taxon>Pezizomycotina</taxon>
        <taxon>Sordariomycetes</taxon>
        <taxon>Hypocreomycetidae</taxon>
        <taxon>Glomerellales</taxon>
        <taxon>Glomerellaceae</taxon>
        <taxon>Colletotrichum</taxon>
        <taxon>Colletotrichum acutatum species complex</taxon>
    </lineage>
</organism>
<dbReference type="Gene3D" id="1.10.520.10">
    <property type="match status" value="1"/>
</dbReference>
<evidence type="ECO:0000256" key="9">
    <source>
        <dbReference type="PIRSR" id="PIRSR601621-2"/>
    </source>
</evidence>
<feature type="binding site" evidence="9">
    <location>
        <position position="208"/>
    </location>
    <ligand>
        <name>Ca(2+)</name>
        <dbReference type="ChEBI" id="CHEBI:29108"/>
        <label>1</label>
    </ligand>
</feature>
<evidence type="ECO:0000256" key="2">
    <source>
        <dbReference type="ARBA" id="ARBA00022559"/>
    </source>
</evidence>
<accession>A0A9P7RI50</accession>
<dbReference type="GO" id="GO:0004601">
    <property type="term" value="F:peroxidase activity"/>
    <property type="evidence" value="ECO:0007669"/>
    <property type="project" value="UniProtKB-KW"/>
</dbReference>
<keyword evidence="9 12" id="KW-0106">Calcium</keyword>
<keyword evidence="11" id="KW-1015">Disulfide bond</keyword>
<dbReference type="InterPro" id="IPR019794">
    <property type="entry name" value="Peroxidases_AS"/>
</dbReference>
<protein>
    <recommendedName>
        <fullName evidence="12">Peroxidase</fullName>
        <ecNumber evidence="12">1.11.1.-</ecNumber>
    </recommendedName>
</protein>
<evidence type="ECO:0000256" key="5">
    <source>
        <dbReference type="ARBA" id="ARBA00023002"/>
    </source>
</evidence>
<evidence type="ECO:0000256" key="7">
    <source>
        <dbReference type="ARBA" id="ARBA00023180"/>
    </source>
</evidence>
<evidence type="ECO:0000256" key="12">
    <source>
        <dbReference type="RuleBase" id="RU363051"/>
    </source>
</evidence>
<name>A0A9P7RI50_9PEZI</name>
<proteinExistence type="inferred from homology"/>
<feature type="binding site" evidence="9">
    <location>
        <position position="344"/>
    </location>
    <ligand>
        <name>Ca(2+)</name>
        <dbReference type="ChEBI" id="CHEBI:29108"/>
        <label>2</label>
    </ligand>
</feature>
<dbReference type="InterPro" id="IPR010255">
    <property type="entry name" value="Haem_peroxidase_sf"/>
</dbReference>
<dbReference type="PRINTS" id="PR00462">
    <property type="entry name" value="LIGNINASE"/>
</dbReference>
<dbReference type="PANTHER" id="PTHR31356">
    <property type="entry name" value="THYLAKOID LUMENAL 29 KDA PROTEIN, CHLOROPLASTIC-RELATED"/>
    <property type="match status" value="1"/>
</dbReference>
<keyword evidence="3 9" id="KW-0349">Heme</keyword>
<sequence length="425" mass="44519">MPSRLTCLRTETSQPCFRCLKQANGSCLPLQGRADGHEQYSRSQHSLFLSLQSSYLFSKMAGSKALIALTALVAVATAYPGMGRGGAGTSHGDMMAHLASREGAADNQNLGDLLKIPDGSLSDVGKDVKGILTGSGSPTTSDAASGNLPELGSSDCNADKCCVWQHVAADLMPTFRDDNGCTDPSRAAIRLGFHDAAGWSLNTGDLGGADGSIVLAPEEIGRPLNKGLEEIVSQMKTWFAKYKDHGAGMADLIQFAANTATVACPGGPRIKTFVGRKDSSVAAPDGLLPDPKDPANKLIELFGNKTITAPGLAALVGAHTASRQRFFDTSKVNAPQDTTPNVWDVDFYGQTLAGAPAEVVTFPSDTVLSKDPRSAPAFQAFANNAPLWGGAYAKQYLRLSLLGVFNINDLTDCSKALPAGTGVKK</sequence>
<evidence type="ECO:0000259" key="13">
    <source>
        <dbReference type="PROSITE" id="PS50873"/>
    </source>
</evidence>
<keyword evidence="15" id="KW-1185">Reference proteome</keyword>
<dbReference type="PROSITE" id="PS50873">
    <property type="entry name" value="PEROXIDASE_4"/>
    <property type="match status" value="1"/>
</dbReference>
<evidence type="ECO:0000256" key="10">
    <source>
        <dbReference type="PIRSR" id="PIRSR601621-3"/>
    </source>
</evidence>
<dbReference type="InterPro" id="IPR001621">
    <property type="entry name" value="Ligninase"/>
</dbReference>
<evidence type="ECO:0000256" key="1">
    <source>
        <dbReference type="ARBA" id="ARBA00006089"/>
    </source>
</evidence>
<keyword evidence="2 12" id="KW-0575">Peroxidase</keyword>
<dbReference type="GO" id="GO:0046872">
    <property type="term" value="F:metal ion binding"/>
    <property type="evidence" value="ECO:0007669"/>
    <property type="project" value="UniProtKB-UniRule"/>
</dbReference>
<comment type="caution">
    <text evidence="14">The sequence shown here is derived from an EMBL/GenBank/DDBJ whole genome shotgun (WGS) entry which is preliminary data.</text>
</comment>
<dbReference type="EMBL" id="JAESDN010000002">
    <property type="protein sequence ID" value="KAG7055969.1"/>
    <property type="molecule type" value="Genomic_DNA"/>
</dbReference>
<feature type="active site" description="Proton acceptor" evidence="8">
    <location>
        <position position="194"/>
    </location>
</feature>
<comment type="cofactor">
    <cofactor evidence="9">
        <name>heme b</name>
        <dbReference type="ChEBI" id="CHEBI:60344"/>
    </cofactor>
    <text evidence="9">Binds 1 heme b (iron(II)-protoporphyrin IX) group per subunit.</text>
</comment>
<dbReference type="GO" id="GO:0042744">
    <property type="term" value="P:hydrogen peroxide catabolic process"/>
    <property type="evidence" value="ECO:0007669"/>
    <property type="project" value="TreeGrafter"/>
</dbReference>
<reference evidence="14" key="1">
    <citation type="submission" date="2021-05" db="EMBL/GenBank/DDBJ databases">
        <title>Comparative genomics of three Colletotrichum scovillei strains and genetic complementation revealed genes involved fungal growth and virulence on chili pepper.</title>
        <authorList>
            <person name="Hsieh D.-K."/>
            <person name="Chuang S.-C."/>
            <person name="Chen C.-Y."/>
            <person name="Chao Y.-T."/>
            <person name="Lu M.-Y.J."/>
            <person name="Lee M.-H."/>
            <person name="Shih M.-C."/>
        </authorList>
    </citation>
    <scope>NUCLEOTIDE SEQUENCE</scope>
    <source>
        <strain evidence="14">Coll-153</strain>
    </source>
</reference>
<feature type="domain" description="Plant heme peroxidase family profile" evidence="13">
    <location>
        <begin position="187"/>
        <end position="425"/>
    </location>
</feature>
<dbReference type="EC" id="1.11.1.-" evidence="12"/>
<dbReference type="GO" id="GO:0020037">
    <property type="term" value="F:heme binding"/>
    <property type="evidence" value="ECO:0007669"/>
    <property type="project" value="UniProtKB-UniRule"/>
</dbReference>
<feature type="disulfide bond" evidence="11">
    <location>
        <begin position="161"/>
        <end position="413"/>
    </location>
</feature>
<feature type="binding site" evidence="9">
    <location>
        <position position="212"/>
    </location>
    <ligand>
        <name>Ca(2+)</name>
        <dbReference type="ChEBI" id="CHEBI:29108"/>
        <label>1</label>
    </ligand>
</feature>
<feature type="binding site" evidence="9">
    <location>
        <position position="339"/>
    </location>
    <ligand>
        <name>Ca(2+)</name>
        <dbReference type="ChEBI" id="CHEBI:29108"/>
        <label>2</label>
    </ligand>
</feature>
<feature type="binding site" description="axial binding residue" evidence="9">
    <location>
        <position position="319"/>
    </location>
    <ligand>
        <name>heme b</name>
        <dbReference type="ChEBI" id="CHEBI:60344"/>
    </ligand>
    <ligandPart>
        <name>Fe</name>
        <dbReference type="ChEBI" id="CHEBI:18248"/>
    </ligandPart>
</feature>
<dbReference type="GO" id="GO:0034599">
    <property type="term" value="P:cellular response to oxidative stress"/>
    <property type="evidence" value="ECO:0007669"/>
    <property type="project" value="InterPro"/>
</dbReference>
<evidence type="ECO:0000256" key="6">
    <source>
        <dbReference type="ARBA" id="ARBA00023004"/>
    </source>
</evidence>
<evidence type="ECO:0000256" key="4">
    <source>
        <dbReference type="ARBA" id="ARBA00022723"/>
    </source>
</evidence>
<dbReference type="GO" id="GO:0000302">
    <property type="term" value="P:response to reactive oxygen species"/>
    <property type="evidence" value="ECO:0007669"/>
    <property type="project" value="TreeGrafter"/>
</dbReference>
<dbReference type="Gene3D" id="1.10.420.10">
    <property type="entry name" value="Peroxidase, domain 2"/>
    <property type="match status" value="1"/>
</dbReference>
<evidence type="ECO:0000256" key="3">
    <source>
        <dbReference type="ARBA" id="ARBA00022617"/>
    </source>
</evidence>
<keyword evidence="4 9" id="KW-0479">Metal-binding</keyword>
<comment type="cofactor">
    <cofactor evidence="9 12">
        <name>Ca(2+)</name>
        <dbReference type="ChEBI" id="CHEBI:29108"/>
    </cofactor>
    <text evidence="9 12">Binds 2 calcium ions per subunit.</text>
</comment>